<keyword evidence="2" id="KW-1185">Reference proteome</keyword>
<accession>A0A7W5C4A5</accession>
<dbReference type="SUPFAM" id="SSF75005">
    <property type="entry name" value="Arabinanase/levansucrase/invertase"/>
    <property type="match status" value="1"/>
</dbReference>
<dbReference type="Gene3D" id="2.115.10.20">
    <property type="entry name" value="Glycosyl hydrolase domain, family 43"/>
    <property type="match status" value="1"/>
</dbReference>
<dbReference type="EMBL" id="JACHXW010000002">
    <property type="protein sequence ID" value="MBB3150846.1"/>
    <property type="molecule type" value="Genomic_DNA"/>
</dbReference>
<dbReference type="PANTHER" id="PTHR37036">
    <property type="match status" value="1"/>
</dbReference>
<gene>
    <name evidence="1" type="ORF">FHS16_000880</name>
</gene>
<evidence type="ECO:0000313" key="1">
    <source>
        <dbReference type="EMBL" id="MBB3150846.1"/>
    </source>
</evidence>
<organism evidence="1 2">
    <name type="scientific">Paenibacillus endophyticus</name>
    <dbReference type="NCBI Taxonomy" id="1294268"/>
    <lineage>
        <taxon>Bacteria</taxon>
        <taxon>Bacillati</taxon>
        <taxon>Bacillota</taxon>
        <taxon>Bacilli</taxon>
        <taxon>Bacillales</taxon>
        <taxon>Paenibacillaceae</taxon>
        <taxon>Paenibacillus</taxon>
    </lineage>
</organism>
<dbReference type="InterPro" id="IPR023296">
    <property type="entry name" value="Glyco_hydro_beta-prop_sf"/>
</dbReference>
<name>A0A7W5C4A5_9BACL</name>
<dbReference type="Proteomes" id="UP000518605">
    <property type="component" value="Unassembled WGS sequence"/>
</dbReference>
<reference evidence="1 2" key="1">
    <citation type="submission" date="2020-08" db="EMBL/GenBank/DDBJ databases">
        <title>Genomic Encyclopedia of Type Strains, Phase III (KMG-III): the genomes of soil and plant-associated and newly described type strains.</title>
        <authorList>
            <person name="Whitman W."/>
        </authorList>
    </citation>
    <scope>NUCLEOTIDE SEQUENCE [LARGE SCALE GENOMIC DNA]</scope>
    <source>
        <strain evidence="1 2">CECT 8234</strain>
    </source>
</reference>
<dbReference type="Pfam" id="PF08950">
    <property type="entry name" value="DUF1861"/>
    <property type="match status" value="1"/>
</dbReference>
<dbReference type="PANTHER" id="PTHR37036:SF2">
    <property type="entry name" value="DUF1861 FAMILY PROTEIN"/>
    <property type="match status" value="1"/>
</dbReference>
<evidence type="ECO:0000313" key="2">
    <source>
        <dbReference type="Proteomes" id="UP000518605"/>
    </source>
</evidence>
<evidence type="ECO:0008006" key="3">
    <source>
        <dbReference type="Google" id="ProtNLM"/>
    </source>
</evidence>
<dbReference type="AlphaFoldDB" id="A0A7W5C4A5"/>
<comment type="caution">
    <text evidence="1">The sequence shown here is derived from an EMBL/GenBank/DDBJ whole genome shotgun (WGS) entry which is preliminary data.</text>
</comment>
<proteinExistence type="predicted"/>
<protein>
    <recommendedName>
        <fullName evidence="3">DUF1861 family protein</fullName>
    </recommendedName>
</protein>
<sequence>MDLMMKLEWTTKTCRELLLDYEPASVKGSKLKFDGVGERDVYNITAPFWDEGELYIAGRVEERHSEDSEIIFFTCVDGTWLPKPGLPQFQLQDPFITRINGEWLFGGVHLYFASEEAEASKVIIGWKTVLYRGANLQNLVHAATGPWNMKDIRLAELSDGKLGVFSRPFGIEGTRAVIGFSILDSFDDLSETAIIKAPLFRDQFLKDEWGGANEIHLLKNGFLGVLGHISYTDEANQLHYHAMSFVLNPLTREKSPIKIIATRGDFPVGPAKRPDLKDVIFSGGLLREANNRAVLYVGASDAEAYCLPIADPFSEYEDIA</sequence>
<dbReference type="InterPro" id="IPR015045">
    <property type="entry name" value="MPT-1-like_LmxM"/>
</dbReference>